<dbReference type="EMBL" id="JARKIK010000005">
    <property type="protein sequence ID" value="KAK8751637.1"/>
    <property type="molecule type" value="Genomic_DNA"/>
</dbReference>
<dbReference type="AlphaFoldDB" id="A0AAW0YIM6"/>
<proteinExistence type="predicted"/>
<reference evidence="2 3" key="1">
    <citation type="journal article" date="2024" name="BMC Genomics">
        <title>Genome assembly of redclaw crayfish (Cherax quadricarinatus) provides insights into its immune adaptation and hypoxia tolerance.</title>
        <authorList>
            <person name="Liu Z."/>
            <person name="Zheng J."/>
            <person name="Li H."/>
            <person name="Fang K."/>
            <person name="Wang S."/>
            <person name="He J."/>
            <person name="Zhou D."/>
            <person name="Weng S."/>
            <person name="Chi M."/>
            <person name="Gu Z."/>
            <person name="He J."/>
            <person name="Li F."/>
            <person name="Wang M."/>
        </authorList>
    </citation>
    <scope>NUCLEOTIDE SEQUENCE [LARGE SCALE GENOMIC DNA]</scope>
    <source>
        <strain evidence="2">ZL_2023a</strain>
    </source>
</reference>
<accession>A0AAW0YIM6</accession>
<feature type="compositionally biased region" description="Low complexity" evidence="1">
    <location>
        <begin position="214"/>
        <end position="232"/>
    </location>
</feature>
<protein>
    <submittedName>
        <fullName evidence="2">Uncharacterized protein</fullName>
    </submittedName>
</protein>
<feature type="compositionally biased region" description="Polar residues" evidence="1">
    <location>
        <begin position="258"/>
        <end position="280"/>
    </location>
</feature>
<dbReference type="EMBL" id="JARKIK010000005">
    <property type="protein sequence ID" value="KAK8751638.1"/>
    <property type="molecule type" value="Genomic_DNA"/>
</dbReference>
<organism evidence="2 3">
    <name type="scientific">Cherax quadricarinatus</name>
    <name type="common">Australian red claw crayfish</name>
    <dbReference type="NCBI Taxonomy" id="27406"/>
    <lineage>
        <taxon>Eukaryota</taxon>
        <taxon>Metazoa</taxon>
        <taxon>Ecdysozoa</taxon>
        <taxon>Arthropoda</taxon>
        <taxon>Crustacea</taxon>
        <taxon>Multicrustacea</taxon>
        <taxon>Malacostraca</taxon>
        <taxon>Eumalacostraca</taxon>
        <taxon>Eucarida</taxon>
        <taxon>Decapoda</taxon>
        <taxon>Pleocyemata</taxon>
        <taxon>Astacidea</taxon>
        <taxon>Parastacoidea</taxon>
        <taxon>Parastacidae</taxon>
        <taxon>Cherax</taxon>
    </lineage>
</organism>
<dbReference type="EMBL" id="JARKIK010000005">
    <property type="protein sequence ID" value="KAK8751639.1"/>
    <property type="molecule type" value="Genomic_DNA"/>
</dbReference>
<reference evidence="2" key="2">
    <citation type="submission" date="2024-01" db="EMBL/GenBank/DDBJ databases">
        <authorList>
            <person name="He J."/>
            <person name="Wang M."/>
            <person name="Zheng J."/>
            <person name="Liu Z."/>
        </authorList>
    </citation>
    <scope>NUCLEOTIDE SEQUENCE</scope>
    <source>
        <strain evidence="2">ZL_2023a</strain>
        <tissue evidence="2">Muscle</tissue>
    </source>
</reference>
<feature type="region of interest" description="Disordered" evidence="1">
    <location>
        <begin position="214"/>
        <end position="297"/>
    </location>
</feature>
<name>A0AAW0YIM6_CHEQU</name>
<feature type="region of interest" description="Disordered" evidence="1">
    <location>
        <begin position="336"/>
        <end position="366"/>
    </location>
</feature>
<evidence type="ECO:0000256" key="1">
    <source>
        <dbReference type="SAM" id="MobiDB-lite"/>
    </source>
</evidence>
<feature type="region of interest" description="Disordered" evidence="1">
    <location>
        <begin position="753"/>
        <end position="841"/>
    </location>
</feature>
<comment type="caution">
    <text evidence="2">The sequence shown here is derived from an EMBL/GenBank/DDBJ whole genome shotgun (WGS) entry which is preliminary data.</text>
</comment>
<gene>
    <name evidence="2" type="ORF">OTU49_009509</name>
</gene>
<feature type="compositionally biased region" description="Polar residues" evidence="1">
    <location>
        <begin position="233"/>
        <end position="251"/>
    </location>
</feature>
<sequence>MQGTRHSTLPFTFDGLGQVYENLRNLEWEKHGHTPTSLTEIHDKIAPQALPNSSNHSTGLAQALPLASQLKGVVQQQSSHEQQYNQSKQDHRQLMTQAITNTVSLPPAIYEKTNSQMFSVNPPQKVPLKGQLHRSLENRSQPIYMYQVSSMKHAQVTTQQSSTQTCSQDTFLINKAKSVNSTHMSQSHSSLVNNPVSRQFHQDTCPKPFRFDLSVSSPDSVQQSSSQDTFSVNQPKSLNSKYMSQSHSSLVNGPASRQFHQSTCRGPLNFNLSNGSLDSVEQSRQRVQDHQPQQTVKNSQFHCPNETVQILAVESAKLDTLKVSQLQNGQDKHLEQNQYEQQDRPAQPKQPAKDFGTDSREEETTEITSIPLPCGEMQTTSENQVAVSQHNFQQKCQVTQAKWTNEQQDIQETPHIQAGHAIHRMKRAKENKYLKTYSRQNARKPTSNLILERLKSRSSNILSDQISNSTLGQGSQEHSIHHTLVTTEVSDFCLNKALSLNLTPPTTPPSDNTSAKMCSKKNSANIFLKNSKSCGNSNSQDTCKKSRMDSGKQSDCDYVLLTKQIRNIPATDNMNSSNVKQPCNTSIGNVFSSECAGTLEEFTNSLNNKSFSELCGIPKPPGSLPKNFNEVKADIVFSEPESRSNTTQRETDMDEDIQIVFSKSDSDRLNMKEDISSLGLRLFPHPNSGTEYSCNSTLLSTSTTSSMPLPSTRPSTTIVHSTSTPCEFIVPSTSATQIPTTMPFLSTLSSTSIMPASTMPSSTIRTSTTPTSTTPTSTTPTSTTPTSTTPTSTTSTSTTSTSTTSTSTTPTSTTPTSTTPTSTTPTSTTPTSTTPTSTAPVSITMASKSILQGSHDLMDNSLKSLTSEQKEIQISDNLLESPEVYCYVCDNNVSGKDITSHLYFGRLSCTSCPAEIVSCDMMNLSEKPLFMGLCHSGQDHSFQNWPHDLNKFLTYNIQKDLLIRRFCEDIHTVLTNEELKEEVEQYISKLDVLLPYPPWRSALHQIKYMHHETKFHPTVNLTEEKESSPGNTSYLDDNVNLKDLTSYSPLPKPPKFLRKSSRLRGPCIVNTPVDGRYLVVKYPSQSCPESCPECYTVICPSKFSLNITNFTISYVCEYCYLVIYFIPNPVEGFDSNIGFKNERIGLKNANPKSRKLIKKIIFHT</sequence>
<keyword evidence="3" id="KW-1185">Reference proteome</keyword>
<dbReference type="Proteomes" id="UP001445076">
    <property type="component" value="Unassembled WGS sequence"/>
</dbReference>
<feature type="compositionally biased region" description="Low complexity" evidence="1">
    <location>
        <begin position="757"/>
        <end position="838"/>
    </location>
</feature>
<evidence type="ECO:0000313" key="2">
    <source>
        <dbReference type="EMBL" id="KAK8751638.1"/>
    </source>
</evidence>
<evidence type="ECO:0000313" key="3">
    <source>
        <dbReference type="Proteomes" id="UP001445076"/>
    </source>
</evidence>